<keyword evidence="3 8" id="KW-0540">Nuclease</keyword>
<dbReference type="GO" id="GO:0090729">
    <property type="term" value="F:toxin activity"/>
    <property type="evidence" value="ECO:0007669"/>
    <property type="project" value="UniProtKB-KW"/>
</dbReference>
<dbReference type="HOGENOM" id="CLU_118482_4_1_11"/>
<feature type="binding site" evidence="8">
    <location>
        <position position="10"/>
    </location>
    <ligand>
        <name>Mg(2+)</name>
        <dbReference type="ChEBI" id="CHEBI:18420"/>
    </ligand>
</feature>
<dbReference type="eggNOG" id="COG1487">
    <property type="taxonomic scope" value="Bacteria"/>
</dbReference>
<evidence type="ECO:0000256" key="2">
    <source>
        <dbReference type="ARBA" id="ARBA00022649"/>
    </source>
</evidence>
<dbReference type="SUPFAM" id="SSF88723">
    <property type="entry name" value="PIN domain-like"/>
    <property type="match status" value="1"/>
</dbReference>
<dbReference type="KEGG" id="mph:MLP_21970"/>
<dbReference type="Gene3D" id="3.40.50.1010">
    <property type="entry name" value="5'-nuclease"/>
    <property type="match status" value="1"/>
</dbReference>
<dbReference type="InterPro" id="IPR002716">
    <property type="entry name" value="PIN_dom"/>
</dbReference>
<evidence type="ECO:0000256" key="8">
    <source>
        <dbReference type="HAMAP-Rule" id="MF_00265"/>
    </source>
</evidence>
<dbReference type="PANTHER" id="PTHR33653">
    <property type="entry name" value="RIBONUCLEASE VAPC2"/>
    <property type="match status" value="1"/>
</dbReference>
<keyword evidence="8" id="KW-0800">Toxin</keyword>
<sequence>MTATRAWLIDKSALVRLPASPDQATWLNRIQRGLVTVTPLTMAELGFSTMSADDWTRLQHGPPLALMPLIGISPRAESRALEVQGLLAGRGRHRAVGVADLFIAAVAEDSGLTLLHVDKDFDLISEVTNQPVERLSGDF</sequence>
<keyword evidence="4 8" id="KW-0479">Metal-binding</keyword>
<evidence type="ECO:0000256" key="6">
    <source>
        <dbReference type="ARBA" id="ARBA00022842"/>
    </source>
</evidence>
<keyword evidence="6 8" id="KW-0460">Magnesium</keyword>
<feature type="binding site" evidence="8">
    <location>
        <position position="100"/>
    </location>
    <ligand>
        <name>Mg(2+)</name>
        <dbReference type="ChEBI" id="CHEBI:18420"/>
    </ligand>
</feature>
<comment type="similarity">
    <text evidence="7 8">Belongs to the PINc/VapC protein family.</text>
</comment>
<comment type="cofactor">
    <cofactor evidence="1 8">
        <name>Mg(2+)</name>
        <dbReference type="ChEBI" id="CHEBI:18420"/>
    </cofactor>
</comment>
<keyword evidence="2 8" id="KW-1277">Toxin-antitoxin system</keyword>
<gene>
    <name evidence="8" type="primary">vapC</name>
    <name evidence="10" type="ordered locus">MLP_21970</name>
</gene>
<evidence type="ECO:0000259" key="9">
    <source>
        <dbReference type="Pfam" id="PF01850"/>
    </source>
</evidence>
<evidence type="ECO:0000256" key="3">
    <source>
        <dbReference type="ARBA" id="ARBA00022722"/>
    </source>
</evidence>
<dbReference type="GO" id="GO:0004540">
    <property type="term" value="F:RNA nuclease activity"/>
    <property type="evidence" value="ECO:0007669"/>
    <property type="project" value="InterPro"/>
</dbReference>
<keyword evidence="5 8" id="KW-0378">Hydrolase</keyword>
<evidence type="ECO:0000256" key="4">
    <source>
        <dbReference type="ARBA" id="ARBA00022723"/>
    </source>
</evidence>
<keyword evidence="11" id="KW-1185">Reference proteome</keyword>
<dbReference type="GO" id="GO:0000287">
    <property type="term" value="F:magnesium ion binding"/>
    <property type="evidence" value="ECO:0007669"/>
    <property type="project" value="UniProtKB-UniRule"/>
</dbReference>
<evidence type="ECO:0000313" key="10">
    <source>
        <dbReference type="EMBL" id="BAK35211.1"/>
    </source>
</evidence>
<evidence type="ECO:0000313" key="11">
    <source>
        <dbReference type="Proteomes" id="UP000007947"/>
    </source>
</evidence>
<comment type="function">
    <text evidence="8">Toxic component of a toxin-antitoxin (TA) system. An RNase.</text>
</comment>
<dbReference type="CDD" id="cd18755">
    <property type="entry name" value="PIN_MtVapC3_VapC21-like"/>
    <property type="match status" value="1"/>
</dbReference>
<accession>F5XEJ5</accession>
<reference evidence="10 11" key="1">
    <citation type="submission" date="2011-05" db="EMBL/GenBank/DDBJ databases">
        <title>Whole genome sequence of Microlunatus phosphovorus NM-1.</title>
        <authorList>
            <person name="Hosoyama A."/>
            <person name="Sasaki K."/>
            <person name="Harada T."/>
            <person name="Igarashi R."/>
            <person name="Kawakoshi A."/>
            <person name="Sasagawa M."/>
            <person name="Fukada J."/>
            <person name="Nakamura S."/>
            <person name="Katano Y."/>
            <person name="Hanada S."/>
            <person name="Kamagata Y."/>
            <person name="Nakamura N."/>
            <person name="Yamazaki S."/>
            <person name="Fujita N."/>
        </authorList>
    </citation>
    <scope>NUCLEOTIDE SEQUENCE [LARGE SCALE GENOMIC DNA]</scope>
    <source>
        <strain evidence="11">ATCC 700054 / DSM 10555 / JCM 9379 / NBRC 101784 / NCIMB 13414 / VKM Ac-1990 / NM-1</strain>
    </source>
</reference>
<dbReference type="HAMAP" id="MF_00265">
    <property type="entry name" value="VapC_Nob1"/>
    <property type="match status" value="1"/>
</dbReference>
<dbReference type="STRING" id="1032480.MLP_21970"/>
<evidence type="ECO:0000256" key="7">
    <source>
        <dbReference type="ARBA" id="ARBA00038093"/>
    </source>
</evidence>
<organism evidence="10 11">
    <name type="scientific">Microlunatus phosphovorus (strain ATCC 700054 / DSM 10555 / JCM 9379 / NBRC 101784 / NCIMB 13414 / VKM Ac-1990 / NM-1)</name>
    <dbReference type="NCBI Taxonomy" id="1032480"/>
    <lineage>
        <taxon>Bacteria</taxon>
        <taxon>Bacillati</taxon>
        <taxon>Actinomycetota</taxon>
        <taxon>Actinomycetes</taxon>
        <taxon>Propionibacteriales</taxon>
        <taxon>Propionibacteriaceae</taxon>
        <taxon>Microlunatus</taxon>
    </lineage>
</organism>
<evidence type="ECO:0000256" key="5">
    <source>
        <dbReference type="ARBA" id="ARBA00022801"/>
    </source>
</evidence>
<dbReference type="Pfam" id="PF01850">
    <property type="entry name" value="PIN"/>
    <property type="match status" value="1"/>
</dbReference>
<dbReference type="PANTHER" id="PTHR33653:SF1">
    <property type="entry name" value="RIBONUCLEASE VAPC2"/>
    <property type="match status" value="1"/>
</dbReference>
<name>F5XEJ5_MICPN</name>
<dbReference type="EMBL" id="AP012204">
    <property type="protein sequence ID" value="BAK35211.1"/>
    <property type="molecule type" value="Genomic_DNA"/>
</dbReference>
<dbReference type="GO" id="GO:0016787">
    <property type="term" value="F:hydrolase activity"/>
    <property type="evidence" value="ECO:0007669"/>
    <property type="project" value="UniProtKB-KW"/>
</dbReference>
<dbReference type="InterPro" id="IPR050556">
    <property type="entry name" value="Type_II_TA_system_RNase"/>
</dbReference>
<proteinExistence type="inferred from homology"/>
<dbReference type="Proteomes" id="UP000007947">
    <property type="component" value="Chromosome"/>
</dbReference>
<dbReference type="InterPro" id="IPR022907">
    <property type="entry name" value="VapC_family"/>
</dbReference>
<evidence type="ECO:0000256" key="1">
    <source>
        <dbReference type="ARBA" id="ARBA00001946"/>
    </source>
</evidence>
<protein>
    <recommendedName>
        <fullName evidence="8">Ribonuclease VapC</fullName>
        <shortName evidence="8">RNase VapC</shortName>
        <ecNumber evidence="8">3.1.-.-</ecNumber>
    </recommendedName>
    <alternativeName>
        <fullName evidence="8">Toxin VapC</fullName>
    </alternativeName>
</protein>
<dbReference type="EC" id="3.1.-.-" evidence="8"/>
<dbReference type="RefSeq" id="WP_013863083.1">
    <property type="nucleotide sequence ID" value="NC_015635.1"/>
</dbReference>
<feature type="domain" description="PIN" evidence="9">
    <location>
        <begin position="8"/>
        <end position="124"/>
    </location>
</feature>
<dbReference type="InterPro" id="IPR029060">
    <property type="entry name" value="PIN-like_dom_sf"/>
</dbReference>
<dbReference type="AlphaFoldDB" id="F5XEJ5"/>